<evidence type="ECO:0000256" key="3">
    <source>
        <dbReference type="ARBA" id="ARBA00023125"/>
    </source>
</evidence>
<reference evidence="6 7" key="1">
    <citation type="submission" date="2019-01" db="EMBL/GenBank/DDBJ databases">
        <authorList>
            <person name="Chen W.-M."/>
        </authorList>
    </citation>
    <scope>NUCLEOTIDE SEQUENCE [LARGE SCALE GENOMIC DNA]</scope>
    <source>
        <strain evidence="6 7">KYPC3</strain>
    </source>
</reference>
<sequence>MFIGELSKLTGATPRAIRLYETLKLLQVRRHGQYRVYDKSHVEFVQLIKEAQSLGVSLAEMQHLKRGAQDLDWVALDQLLALKQAAVAQQIIQQQAELQRIKHYQQLIAACVAKGLNQCEPNS</sequence>
<dbReference type="GO" id="GO:0003677">
    <property type="term" value="F:DNA binding"/>
    <property type="evidence" value="ECO:0007669"/>
    <property type="project" value="UniProtKB-KW"/>
</dbReference>
<dbReference type="Pfam" id="PF13411">
    <property type="entry name" value="MerR_1"/>
    <property type="match status" value="1"/>
</dbReference>
<dbReference type="InterPro" id="IPR009061">
    <property type="entry name" value="DNA-bd_dom_put_sf"/>
</dbReference>
<dbReference type="Gene3D" id="1.10.1660.10">
    <property type="match status" value="1"/>
</dbReference>
<accession>A0A437QC63</accession>
<gene>
    <name evidence="6" type="ORF">EOE67_19270</name>
</gene>
<protein>
    <submittedName>
        <fullName evidence="6">MerR family transcriptional regulator</fullName>
    </submittedName>
</protein>
<feature type="domain" description="HTH merR-type" evidence="5">
    <location>
        <begin position="1"/>
        <end position="67"/>
    </location>
</feature>
<dbReference type="PANTHER" id="PTHR30204">
    <property type="entry name" value="REDOX-CYCLING DRUG-SENSING TRANSCRIPTIONAL ACTIVATOR SOXR"/>
    <property type="match status" value="1"/>
</dbReference>
<dbReference type="InterPro" id="IPR000551">
    <property type="entry name" value="MerR-type_HTH_dom"/>
</dbReference>
<keyword evidence="2" id="KW-0805">Transcription regulation</keyword>
<dbReference type="Proteomes" id="UP000283077">
    <property type="component" value="Unassembled WGS sequence"/>
</dbReference>
<dbReference type="SUPFAM" id="SSF46955">
    <property type="entry name" value="Putative DNA-binding domain"/>
    <property type="match status" value="1"/>
</dbReference>
<dbReference type="PROSITE" id="PS50937">
    <property type="entry name" value="HTH_MERR_2"/>
    <property type="match status" value="1"/>
</dbReference>
<evidence type="ECO:0000256" key="4">
    <source>
        <dbReference type="ARBA" id="ARBA00023163"/>
    </source>
</evidence>
<evidence type="ECO:0000259" key="5">
    <source>
        <dbReference type="PROSITE" id="PS50937"/>
    </source>
</evidence>
<dbReference type="SMART" id="SM00422">
    <property type="entry name" value="HTH_MERR"/>
    <property type="match status" value="1"/>
</dbReference>
<dbReference type="GO" id="GO:0003700">
    <property type="term" value="F:DNA-binding transcription factor activity"/>
    <property type="evidence" value="ECO:0007669"/>
    <property type="project" value="InterPro"/>
</dbReference>
<keyword evidence="3" id="KW-0238">DNA-binding</keyword>
<organism evidence="6 7">
    <name type="scientific">Rheinheimera riviphila</name>
    <dbReference type="NCBI Taxonomy" id="1834037"/>
    <lineage>
        <taxon>Bacteria</taxon>
        <taxon>Pseudomonadati</taxon>
        <taxon>Pseudomonadota</taxon>
        <taxon>Gammaproteobacteria</taxon>
        <taxon>Chromatiales</taxon>
        <taxon>Chromatiaceae</taxon>
        <taxon>Rheinheimera</taxon>
    </lineage>
</organism>
<evidence type="ECO:0000256" key="1">
    <source>
        <dbReference type="ARBA" id="ARBA00022491"/>
    </source>
</evidence>
<dbReference type="AlphaFoldDB" id="A0A437QC63"/>
<proteinExistence type="predicted"/>
<dbReference type="OrthoDB" id="9808480at2"/>
<evidence type="ECO:0000256" key="2">
    <source>
        <dbReference type="ARBA" id="ARBA00023015"/>
    </source>
</evidence>
<comment type="caution">
    <text evidence="6">The sequence shown here is derived from an EMBL/GenBank/DDBJ whole genome shotgun (WGS) entry which is preliminary data.</text>
</comment>
<keyword evidence="1" id="KW-0678">Repressor</keyword>
<keyword evidence="7" id="KW-1185">Reference proteome</keyword>
<evidence type="ECO:0000313" key="7">
    <source>
        <dbReference type="Proteomes" id="UP000283077"/>
    </source>
</evidence>
<name>A0A437QC63_9GAMM</name>
<keyword evidence="4" id="KW-0804">Transcription</keyword>
<dbReference type="EMBL" id="SACS01000032">
    <property type="protein sequence ID" value="RVU31999.1"/>
    <property type="molecule type" value="Genomic_DNA"/>
</dbReference>
<dbReference type="InterPro" id="IPR047057">
    <property type="entry name" value="MerR_fam"/>
</dbReference>
<dbReference type="RefSeq" id="WP_127701039.1">
    <property type="nucleotide sequence ID" value="NZ_SACS01000032.1"/>
</dbReference>
<evidence type="ECO:0000313" key="6">
    <source>
        <dbReference type="EMBL" id="RVU31999.1"/>
    </source>
</evidence>
<dbReference type="PANTHER" id="PTHR30204:SF69">
    <property type="entry name" value="MERR-FAMILY TRANSCRIPTIONAL REGULATOR"/>
    <property type="match status" value="1"/>
</dbReference>